<dbReference type="InterPro" id="IPR050270">
    <property type="entry name" value="DegV_domain_contain"/>
</dbReference>
<protein>
    <submittedName>
        <fullName evidence="2">Fatty acid-binding protein DegV</fullName>
    </submittedName>
</protein>
<dbReference type="AlphaFoldDB" id="A0A344J719"/>
<reference evidence="3" key="1">
    <citation type="submission" date="2018-05" db="EMBL/GenBank/DDBJ databases">
        <title>Luteimonas pekinense sp. nov., isolated from human Meibomian gland secretions, Beijing, China.</title>
        <authorList>
            <person name="Wen T."/>
            <person name="Bai H."/>
            <person name="Lv H."/>
        </authorList>
    </citation>
    <scope>NUCLEOTIDE SEQUENCE [LARGE SCALE GENOMIC DNA]</scope>
    <source>
        <strain evidence="3">83-4</strain>
    </source>
</reference>
<dbReference type="InterPro" id="IPR003797">
    <property type="entry name" value="DegV"/>
</dbReference>
<dbReference type="InterPro" id="IPR043168">
    <property type="entry name" value="DegV_C"/>
</dbReference>
<dbReference type="Gene3D" id="3.40.50.10170">
    <property type="match status" value="1"/>
</dbReference>
<dbReference type="Pfam" id="PF02645">
    <property type="entry name" value="DegV"/>
    <property type="match status" value="1"/>
</dbReference>
<proteinExistence type="predicted"/>
<evidence type="ECO:0000313" key="2">
    <source>
        <dbReference type="EMBL" id="AXA84829.1"/>
    </source>
</evidence>
<keyword evidence="1" id="KW-0446">Lipid-binding</keyword>
<accession>A0A344J719</accession>
<dbReference type="PANTHER" id="PTHR33434:SF2">
    <property type="entry name" value="FATTY ACID-BINDING PROTEIN TM_1468"/>
    <property type="match status" value="1"/>
</dbReference>
<dbReference type="PANTHER" id="PTHR33434">
    <property type="entry name" value="DEGV DOMAIN-CONTAINING PROTEIN DR_1986-RELATED"/>
    <property type="match status" value="1"/>
</dbReference>
<dbReference type="GO" id="GO:0008289">
    <property type="term" value="F:lipid binding"/>
    <property type="evidence" value="ECO:0007669"/>
    <property type="project" value="UniProtKB-KW"/>
</dbReference>
<keyword evidence="3" id="KW-1185">Reference proteome</keyword>
<dbReference type="Gene3D" id="3.30.1180.10">
    <property type="match status" value="1"/>
</dbReference>
<evidence type="ECO:0000313" key="3">
    <source>
        <dbReference type="Proteomes" id="UP000251842"/>
    </source>
</evidence>
<dbReference type="Proteomes" id="UP000251842">
    <property type="component" value="Chromosome"/>
</dbReference>
<evidence type="ECO:0000256" key="1">
    <source>
        <dbReference type="ARBA" id="ARBA00023121"/>
    </source>
</evidence>
<gene>
    <name evidence="2" type="ORF">DCD74_09150</name>
</gene>
<name>A0A344J719_9GAMM</name>
<dbReference type="PROSITE" id="PS51482">
    <property type="entry name" value="DEGV"/>
    <property type="match status" value="1"/>
</dbReference>
<organism evidence="2 3">
    <name type="scientific">Solilutibacter oculi</name>
    <dbReference type="NCBI Taxonomy" id="2698682"/>
    <lineage>
        <taxon>Bacteria</taxon>
        <taxon>Pseudomonadati</taxon>
        <taxon>Pseudomonadota</taxon>
        <taxon>Gammaproteobacteria</taxon>
        <taxon>Lysobacterales</taxon>
        <taxon>Lysobacteraceae</taxon>
        <taxon>Solilutibacter</taxon>
    </lineage>
</organism>
<dbReference type="EMBL" id="CP029556">
    <property type="protein sequence ID" value="AXA84829.1"/>
    <property type="molecule type" value="Genomic_DNA"/>
</dbReference>
<dbReference type="OrthoDB" id="6190387at2"/>
<dbReference type="SUPFAM" id="SSF82549">
    <property type="entry name" value="DAK1/DegV-like"/>
    <property type="match status" value="1"/>
</dbReference>
<dbReference type="KEGG" id="lue:DCD74_09150"/>
<sequence>MRIGLVVDAGCDLPDEMIEAENVVVLPIAVRIGEHITNDTRNSDVTRQFLESEIAKDAAEAETIPYTVEQIRELFLSRLVHEYDYVFCQTIASTRSPIYERAVQASFGILNDYHAIREAGGNKTPFALRVQDTGNLFSGQALIAWDTLRQRREGENPMRIRTRLERVANATQGFLITPDLYYVRNRGRAKGDRSVGLVSAMLGTALDVKPILHANKGVTGPVAKVRGYENAAEKLFQTLMLNIRGGLLVNAVCLSYGGELDDMRNLPGYSALVATCREHGVELIEAIASLTSVINIGKGMLAAAYCKEGPLQLA</sequence>
<dbReference type="RefSeq" id="WP_112927042.1">
    <property type="nucleotide sequence ID" value="NZ_CP029556.1"/>
</dbReference>